<protein>
    <submittedName>
        <fullName evidence="5">Transporter substrate-binding domain-containing protein</fullName>
    </submittedName>
</protein>
<gene>
    <name evidence="5" type="ORF">EJA03_15300</name>
</gene>
<dbReference type="PANTHER" id="PTHR35936">
    <property type="entry name" value="MEMBRANE-BOUND LYTIC MUREIN TRANSGLYCOSYLASE F"/>
    <property type="match status" value="1"/>
</dbReference>
<proteinExistence type="inferred from homology"/>
<dbReference type="AlphaFoldDB" id="A0A427U0B7"/>
<evidence type="ECO:0000256" key="2">
    <source>
        <dbReference type="ARBA" id="ARBA00022729"/>
    </source>
</evidence>
<dbReference type="PANTHER" id="PTHR35936:SF25">
    <property type="entry name" value="ABC TRANSPORTER SUBSTRATE-BINDING PROTEIN"/>
    <property type="match status" value="1"/>
</dbReference>
<name>A0A427U0B7_9VIBR</name>
<comment type="caution">
    <text evidence="5">The sequence shown here is derived from an EMBL/GenBank/DDBJ whole genome shotgun (WGS) entry which is preliminary data.</text>
</comment>
<evidence type="ECO:0000256" key="3">
    <source>
        <dbReference type="SAM" id="SignalP"/>
    </source>
</evidence>
<comment type="similarity">
    <text evidence="1">Belongs to the bacterial solute-binding protein 3 family.</text>
</comment>
<dbReference type="Gene3D" id="3.40.190.10">
    <property type="entry name" value="Periplasmic binding protein-like II"/>
    <property type="match status" value="2"/>
</dbReference>
<dbReference type="Proteomes" id="UP000269041">
    <property type="component" value="Unassembled WGS sequence"/>
</dbReference>
<dbReference type="Pfam" id="PF00497">
    <property type="entry name" value="SBP_bac_3"/>
    <property type="match status" value="1"/>
</dbReference>
<dbReference type="SUPFAM" id="SSF53850">
    <property type="entry name" value="Periplasmic binding protein-like II"/>
    <property type="match status" value="1"/>
</dbReference>
<evidence type="ECO:0000259" key="4">
    <source>
        <dbReference type="SMART" id="SM00062"/>
    </source>
</evidence>
<dbReference type="EMBL" id="RSFA01000079">
    <property type="protein sequence ID" value="RSD30197.1"/>
    <property type="molecule type" value="Genomic_DNA"/>
</dbReference>
<evidence type="ECO:0000256" key="1">
    <source>
        <dbReference type="ARBA" id="ARBA00010333"/>
    </source>
</evidence>
<feature type="domain" description="Solute-binding protein family 3/N-terminal" evidence="4">
    <location>
        <begin position="40"/>
        <end position="244"/>
    </location>
</feature>
<organism evidence="5 6">
    <name type="scientific">Vibrio pectenicida</name>
    <dbReference type="NCBI Taxonomy" id="62763"/>
    <lineage>
        <taxon>Bacteria</taxon>
        <taxon>Pseudomonadati</taxon>
        <taxon>Pseudomonadota</taxon>
        <taxon>Gammaproteobacteria</taxon>
        <taxon>Vibrionales</taxon>
        <taxon>Vibrionaceae</taxon>
        <taxon>Vibrio</taxon>
    </lineage>
</organism>
<evidence type="ECO:0000313" key="5">
    <source>
        <dbReference type="EMBL" id="RSD30197.1"/>
    </source>
</evidence>
<evidence type="ECO:0000313" key="6">
    <source>
        <dbReference type="Proteomes" id="UP000269041"/>
    </source>
</evidence>
<reference evidence="5 6" key="1">
    <citation type="submission" date="2018-12" db="EMBL/GenBank/DDBJ databases">
        <title>Genomic taxonomy of the Vibrionaceae family.</title>
        <authorList>
            <person name="Gomez-Gil B."/>
            <person name="Enciso-Ibarra K."/>
        </authorList>
    </citation>
    <scope>NUCLEOTIDE SEQUENCE [LARGE SCALE GENOMIC DNA]</scope>
    <source>
        <strain evidence="5 6">CAIM 594</strain>
    </source>
</reference>
<dbReference type="OrthoDB" id="5562041at2"/>
<sequence length="245" mass="27756">MKKTLSCFGPLLLLLVSQLTSASTLKMSQDLWPPYIMNSVQGSGIAHDIVADALISAGYDLEFSIKPWTRVLKETKSGQSDLIISLWKTEERAKFLLYTEPYTHNNVIFISLSESKFEYESLDSLKGLRVALINDYAYAKNLRQYKEMTIVKTLDLPNSLRYLLANKADVIVADESVAKWTSHGMKIPKGELYFSKSHLDSTPLHAAVRKDHPEAEKIVLILNNYFKNHAEGKLESLHVMYGIEE</sequence>
<dbReference type="InterPro" id="IPR001638">
    <property type="entry name" value="Solute-binding_3/MltF_N"/>
</dbReference>
<accession>A0A427U0B7</accession>
<dbReference type="SMART" id="SM00062">
    <property type="entry name" value="PBPb"/>
    <property type="match status" value="1"/>
</dbReference>
<keyword evidence="2 3" id="KW-0732">Signal</keyword>
<keyword evidence="6" id="KW-1185">Reference proteome</keyword>
<feature type="chain" id="PRO_5019340667" evidence="3">
    <location>
        <begin position="23"/>
        <end position="245"/>
    </location>
</feature>
<feature type="signal peptide" evidence="3">
    <location>
        <begin position="1"/>
        <end position="22"/>
    </location>
</feature>